<organism evidence="1 2">
    <name type="scientific">Belliella alkalica</name>
    <dbReference type="NCBI Taxonomy" id="1730871"/>
    <lineage>
        <taxon>Bacteria</taxon>
        <taxon>Pseudomonadati</taxon>
        <taxon>Bacteroidota</taxon>
        <taxon>Cytophagia</taxon>
        <taxon>Cytophagales</taxon>
        <taxon>Cyclobacteriaceae</taxon>
        <taxon>Belliella</taxon>
    </lineage>
</organism>
<name>A0ABS9V7K1_9BACT</name>
<gene>
    <name evidence="1" type="ORF">MM213_02815</name>
</gene>
<dbReference type="Pfam" id="PF07610">
    <property type="entry name" value="DUF1573"/>
    <property type="match status" value="1"/>
</dbReference>
<accession>A0ABS9V7K1</accession>
<dbReference type="EMBL" id="JAKZGO010000002">
    <property type="protein sequence ID" value="MCH7412401.1"/>
    <property type="molecule type" value="Genomic_DNA"/>
</dbReference>
<reference evidence="1" key="1">
    <citation type="submission" date="2022-03" db="EMBL/GenBank/DDBJ databases">
        <title>De novo assembled genomes of Belliella spp. (Cyclobacteriaceae) strains.</title>
        <authorList>
            <person name="Szabo A."/>
            <person name="Korponai K."/>
            <person name="Felfoldi T."/>
        </authorList>
    </citation>
    <scope>NUCLEOTIDE SEQUENCE</scope>
    <source>
        <strain evidence="1">DSM 111903</strain>
    </source>
</reference>
<proteinExistence type="predicted"/>
<evidence type="ECO:0000313" key="2">
    <source>
        <dbReference type="Proteomes" id="UP001165430"/>
    </source>
</evidence>
<protein>
    <submittedName>
        <fullName evidence="1">DUF1573 domain-containing protein</fullName>
    </submittedName>
</protein>
<sequence length="123" mass="14123">MTLLGKIFIVVSISVLCFNFMDGLTFKTKVHYVSEENKNIQNNINVRFEFENKSSSEIKISSINPHCSCTAYEISSYHVKPNSKEFLLVTVPWSQLKNLGHVYVVLETDSKEKYIKVSIKVKD</sequence>
<dbReference type="InterPro" id="IPR011467">
    <property type="entry name" value="DUF1573"/>
</dbReference>
<dbReference type="Proteomes" id="UP001165430">
    <property type="component" value="Unassembled WGS sequence"/>
</dbReference>
<comment type="caution">
    <text evidence="1">The sequence shown here is derived from an EMBL/GenBank/DDBJ whole genome shotgun (WGS) entry which is preliminary data.</text>
</comment>
<evidence type="ECO:0000313" key="1">
    <source>
        <dbReference type="EMBL" id="MCH7412401.1"/>
    </source>
</evidence>
<keyword evidence="2" id="KW-1185">Reference proteome</keyword>
<dbReference type="RefSeq" id="WP_241409985.1">
    <property type="nucleotide sequence ID" value="NZ_JAKZGO010000002.1"/>
</dbReference>